<keyword evidence="5 10" id="KW-0133">Cell shape</keyword>
<comment type="pathway">
    <text evidence="10">Cell wall biogenesis; peptidoglycan biosynthesis.</text>
</comment>
<evidence type="ECO:0000256" key="8">
    <source>
        <dbReference type="ARBA" id="ARBA00023306"/>
    </source>
</evidence>
<comment type="function">
    <text evidence="10">Cell wall formation. Catalyzes the transfer of a GlcNAc subunit on undecaprenyl-pyrophosphoryl-MurNAc-pentapeptide (lipid intermediate I) to form undecaprenyl-pyrophosphoryl-MurNAc-(pentapeptide)GlcNAc (lipid intermediate II).</text>
</comment>
<evidence type="ECO:0000256" key="6">
    <source>
        <dbReference type="ARBA" id="ARBA00022984"/>
    </source>
</evidence>
<keyword evidence="2 10" id="KW-0132">Cell division</keyword>
<dbReference type="RefSeq" id="WP_289401812.1">
    <property type="nucleotide sequence ID" value="NZ_JAQIBC010000003.1"/>
</dbReference>
<evidence type="ECO:0000313" key="13">
    <source>
        <dbReference type="EMBL" id="MDM5263863.1"/>
    </source>
</evidence>
<feature type="binding site" evidence="10">
    <location>
        <begin position="10"/>
        <end position="12"/>
    </location>
    <ligand>
        <name>UDP-N-acetyl-alpha-D-glucosamine</name>
        <dbReference type="ChEBI" id="CHEBI:57705"/>
    </ligand>
</feature>
<keyword evidence="1 10" id="KW-1003">Cell membrane</keyword>
<protein>
    <recommendedName>
        <fullName evidence="10">UDP-N-acetylglucosamine--N-acetylmuramyl-(pentapeptide) pyrophosphoryl-undecaprenol N-acetylglucosamine transferase</fullName>
        <ecNumber evidence="10">2.4.1.227</ecNumber>
    </recommendedName>
    <alternativeName>
        <fullName evidence="10">Undecaprenyl-PP-MurNAc-pentapeptide-UDPGlcNAc GlcNAc transferase</fullName>
    </alternativeName>
</protein>
<feature type="binding site" evidence="10">
    <location>
        <position position="122"/>
    </location>
    <ligand>
        <name>UDP-N-acetyl-alpha-D-glucosamine</name>
        <dbReference type="ChEBI" id="CHEBI:57705"/>
    </ligand>
</feature>
<accession>A0ABT7QRZ6</accession>
<organism evidence="13 14">
    <name type="scientific">Sulfurovum xiamenensis</name>
    <dbReference type="NCBI Taxonomy" id="3019066"/>
    <lineage>
        <taxon>Bacteria</taxon>
        <taxon>Pseudomonadati</taxon>
        <taxon>Campylobacterota</taxon>
        <taxon>Epsilonproteobacteria</taxon>
        <taxon>Campylobacterales</taxon>
        <taxon>Sulfurovaceae</taxon>
        <taxon>Sulfurovum</taxon>
    </lineage>
</organism>
<keyword evidence="14" id="KW-1185">Reference proteome</keyword>
<proteinExistence type="inferred from homology"/>
<dbReference type="CDD" id="cd03785">
    <property type="entry name" value="GT28_MurG"/>
    <property type="match status" value="1"/>
</dbReference>
<dbReference type="Pfam" id="PF04101">
    <property type="entry name" value="Glyco_tran_28_C"/>
    <property type="match status" value="1"/>
</dbReference>
<evidence type="ECO:0000313" key="14">
    <source>
        <dbReference type="Proteomes" id="UP001169066"/>
    </source>
</evidence>
<dbReference type="PANTHER" id="PTHR21015">
    <property type="entry name" value="UDP-N-ACETYLGLUCOSAMINE--N-ACETYLMURAMYL-(PENTAPEPTIDE) PYROPHOSPHORYL-UNDECAPRENOL N-ACETYLGLUCOSAMINE TRANSFERASE 1"/>
    <property type="match status" value="1"/>
</dbReference>
<evidence type="ECO:0000256" key="3">
    <source>
        <dbReference type="ARBA" id="ARBA00022676"/>
    </source>
</evidence>
<evidence type="ECO:0000256" key="10">
    <source>
        <dbReference type="HAMAP-Rule" id="MF_00033"/>
    </source>
</evidence>
<comment type="similarity">
    <text evidence="10">Belongs to the glycosyltransferase 28 family. MurG subfamily.</text>
</comment>
<keyword evidence="7 10" id="KW-0472">Membrane</keyword>
<feature type="domain" description="Glycosyltransferase family 28 N-terminal" evidence="11">
    <location>
        <begin position="3"/>
        <end position="138"/>
    </location>
</feature>
<evidence type="ECO:0000256" key="7">
    <source>
        <dbReference type="ARBA" id="ARBA00023136"/>
    </source>
</evidence>
<dbReference type="InterPro" id="IPR007235">
    <property type="entry name" value="Glyco_trans_28_C"/>
</dbReference>
<comment type="caution">
    <text evidence="13">The sequence shown here is derived from an EMBL/GenBank/DDBJ whole genome shotgun (WGS) entry which is preliminary data.</text>
</comment>
<feature type="binding site" evidence="10">
    <location>
        <position position="275"/>
    </location>
    <ligand>
        <name>UDP-N-acetyl-alpha-D-glucosamine</name>
        <dbReference type="ChEBI" id="CHEBI:57705"/>
    </ligand>
</feature>
<dbReference type="SUPFAM" id="SSF53756">
    <property type="entry name" value="UDP-Glycosyltransferase/glycogen phosphorylase"/>
    <property type="match status" value="1"/>
</dbReference>
<keyword evidence="3 10" id="KW-0328">Glycosyltransferase</keyword>
<evidence type="ECO:0000256" key="1">
    <source>
        <dbReference type="ARBA" id="ARBA00022475"/>
    </source>
</evidence>
<evidence type="ECO:0000256" key="4">
    <source>
        <dbReference type="ARBA" id="ARBA00022679"/>
    </source>
</evidence>
<dbReference type="NCBIfam" id="TIGR01133">
    <property type="entry name" value="murG"/>
    <property type="match status" value="1"/>
</dbReference>
<keyword evidence="9 10" id="KW-0961">Cell wall biogenesis/degradation</keyword>
<feature type="domain" description="Glycosyl transferase family 28 C-terminal" evidence="12">
    <location>
        <begin position="170"/>
        <end position="319"/>
    </location>
</feature>
<dbReference type="HAMAP" id="MF_00033">
    <property type="entry name" value="MurG"/>
    <property type="match status" value="1"/>
</dbReference>
<dbReference type="EC" id="2.4.1.227" evidence="10"/>
<sequence length="335" mass="36955">MSIVMTGGGTGGHLAIIKAVKEHLKEEELIYIGSTKGQDKQWFEEDSDFAYTYFFETRGVVNQGSLGKVKSLFMMFKATIQAIKLLRKHKAKVVFSVGGFSAAATAFAARILRIPLVIHEQNAALGSLNKLLKPHATAFISSYLEESPIKAYPIKQIFFDNARIRDKVGTIIFLGGSQGAKAINTLALELAPQLKERGINIIHQAGQNNIDEVQKVYDELGIEADVFGFTTKLADYMKEADLAIARSGASTLWELSATALPALYIPYPHAASDHQFYNAQFLVEKNLAWIMREDEIETGKVLALLDEDLSEKSRGLMEIVEKNGSEKIAALLTQI</sequence>
<dbReference type="GO" id="GO:0016757">
    <property type="term" value="F:glycosyltransferase activity"/>
    <property type="evidence" value="ECO:0007669"/>
    <property type="project" value="UniProtKB-KW"/>
</dbReference>
<gene>
    <name evidence="10 13" type="primary">murG</name>
    <name evidence="13" type="ORF">PF327_06600</name>
</gene>
<name>A0ABT7QRZ6_9BACT</name>
<dbReference type="Pfam" id="PF03033">
    <property type="entry name" value="Glyco_transf_28"/>
    <property type="match status" value="1"/>
</dbReference>
<feature type="binding site" evidence="10">
    <location>
        <position position="177"/>
    </location>
    <ligand>
        <name>UDP-N-acetyl-alpha-D-glucosamine</name>
        <dbReference type="ChEBI" id="CHEBI:57705"/>
    </ligand>
</feature>
<dbReference type="PANTHER" id="PTHR21015:SF22">
    <property type="entry name" value="GLYCOSYLTRANSFERASE"/>
    <property type="match status" value="1"/>
</dbReference>
<keyword evidence="4 10" id="KW-0808">Transferase</keyword>
<comment type="caution">
    <text evidence="10">Lacks conserved residue(s) required for the propagation of feature annotation.</text>
</comment>
<dbReference type="EMBL" id="JAQIBC010000003">
    <property type="protein sequence ID" value="MDM5263863.1"/>
    <property type="molecule type" value="Genomic_DNA"/>
</dbReference>
<dbReference type="Proteomes" id="UP001169066">
    <property type="component" value="Unassembled WGS sequence"/>
</dbReference>
<evidence type="ECO:0000256" key="5">
    <source>
        <dbReference type="ARBA" id="ARBA00022960"/>
    </source>
</evidence>
<comment type="catalytic activity">
    <reaction evidence="10">
        <text>di-trans,octa-cis-undecaprenyl diphospho-N-acetyl-alpha-D-muramoyl-L-alanyl-D-glutamyl-meso-2,6-diaminopimeloyl-D-alanyl-D-alanine + UDP-N-acetyl-alpha-D-glucosamine = di-trans,octa-cis-undecaprenyl diphospho-[N-acetyl-alpha-D-glucosaminyl-(1-&gt;4)]-N-acetyl-alpha-D-muramoyl-L-alanyl-D-glutamyl-meso-2,6-diaminopimeloyl-D-alanyl-D-alanine + UDP + H(+)</text>
        <dbReference type="Rhea" id="RHEA:31227"/>
        <dbReference type="ChEBI" id="CHEBI:15378"/>
        <dbReference type="ChEBI" id="CHEBI:57705"/>
        <dbReference type="ChEBI" id="CHEBI:58223"/>
        <dbReference type="ChEBI" id="CHEBI:61387"/>
        <dbReference type="ChEBI" id="CHEBI:61388"/>
        <dbReference type="EC" id="2.4.1.227"/>
    </reaction>
</comment>
<comment type="subcellular location">
    <subcellularLocation>
        <location evidence="10">Cell membrane</location>
        <topology evidence="10">Peripheral membrane protein</topology>
        <orientation evidence="10">Cytoplasmic side</orientation>
    </subcellularLocation>
</comment>
<dbReference type="InterPro" id="IPR006009">
    <property type="entry name" value="GlcNAc_MurG"/>
</dbReference>
<evidence type="ECO:0000259" key="11">
    <source>
        <dbReference type="Pfam" id="PF03033"/>
    </source>
</evidence>
<evidence type="ECO:0000259" key="12">
    <source>
        <dbReference type="Pfam" id="PF04101"/>
    </source>
</evidence>
<keyword evidence="6 10" id="KW-0573">Peptidoglycan synthesis</keyword>
<evidence type="ECO:0000256" key="2">
    <source>
        <dbReference type="ARBA" id="ARBA00022618"/>
    </source>
</evidence>
<keyword evidence="8 10" id="KW-0131">Cell cycle</keyword>
<dbReference type="Gene3D" id="3.40.50.2000">
    <property type="entry name" value="Glycogen Phosphorylase B"/>
    <property type="match status" value="2"/>
</dbReference>
<evidence type="ECO:0000256" key="9">
    <source>
        <dbReference type="ARBA" id="ARBA00023316"/>
    </source>
</evidence>
<reference evidence="13" key="1">
    <citation type="submission" date="2023-01" db="EMBL/GenBank/DDBJ databases">
        <title>Sulfurovum sp. XTW-4 genome assembly.</title>
        <authorList>
            <person name="Wang J."/>
        </authorList>
    </citation>
    <scope>NUCLEOTIDE SEQUENCE</scope>
    <source>
        <strain evidence="13">XTW-4</strain>
    </source>
</reference>
<dbReference type="InterPro" id="IPR004276">
    <property type="entry name" value="GlycoTrans_28_N"/>
</dbReference>